<dbReference type="InterPro" id="IPR013604">
    <property type="entry name" value="7TM_chemorcpt"/>
</dbReference>
<evidence type="ECO:0000256" key="5">
    <source>
        <dbReference type="SAM" id="Phobius"/>
    </source>
</evidence>
<keyword evidence="3 5" id="KW-1133">Transmembrane helix</keyword>
<dbReference type="GO" id="GO:0016020">
    <property type="term" value="C:membrane"/>
    <property type="evidence" value="ECO:0007669"/>
    <property type="project" value="UniProtKB-SubCell"/>
</dbReference>
<dbReference type="PANTHER" id="PTHR34492:SF2">
    <property type="entry name" value="G PROTEIN-COUPLED RECEPTOR"/>
    <property type="match status" value="1"/>
</dbReference>
<proteinExistence type="predicted"/>
<dbReference type="AlphaFoldDB" id="A0A0B2VFR1"/>
<name>A0A0B2VFR1_TOXCA</name>
<dbReference type="STRING" id="6265.A0A0B2VFR1"/>
<feature type="transmembrane region" description="Helical" evidence="5">
    <location>
        <begin position="182"/>
        <end position="205"/>
    </location>
</feature>
<organism evidence="6 7">
    <name type="scientific">Toxocara canis</name>
    <name type="common">Canine roundworm</name>
    <dbReference type="NCBI Taxonomy" id="6265"/>
    <lineage>
        <taxon>Eukaryota</taxon>
        <taxon>Metazoa</taxon>
        <taxon>Ecdysozoa</taxon>
        <taxon>Nematoda</taxon>
        <taxon>Chromadorea</taxon>
        <taxon>Rhabditida</taxon>
        <taxon>Spirurina</taxon>
        <taxon>Ascaridomorpha</taxon>
        <taxon>Ascaridoidea</taxon>
        <taxon>Toxocaridae</taxon>
        <taxon>Toxocara</taxon>
    </lineage>
</organism>
<comment type="caution">
    <text evidence="6">The sequence shown here is derived from an EMBL/GenBank/DDBJ whole genome shotgun (WGS) entry which is preliminary data.</text>
</comment>
<sequence>MDANANTATSQKKSCSSTISSKIRTHSAHALPNFVQSLEEDQQQLFFIYWQRSKSWEHVLRVLHVPQKSAGLAAATPWIRFVAIVASTLTIMLLLAALAVVLQTAGVVEADFPTSLIDMDDCASEQIFDRLMEFFMTHRELANAVRVIDRTFQIYAFVMIGTNIPSTVFSLLPLATAPSETFMHLLVGAVSVAFCIVQLISLTCVPAKLHNRIVQAEQIIYGCQKIWYPHNEKLYSLASTFIAHVNQQNLGVSLWGFAIVTKPLILTTISLTATYLAFVLQMKTHCNCDLYSNTTDLVFNYVGH</sequence>
<protein>
    <submittedName>
        <fullName evidence="6">Uncharacterized protein</fullName>
    </submittedName>
</protein>
<gene>
    <name evidence="6" type="ORF">Tcan_03263</name>
</gene>
<feature type="transmembrane region" description="Helical" evidence="5">
    <location>
        <begin position="78"/>
        <end position="102"/>
    </location>
</feature>
<reference evidence="6 7" key="1">
    <citation type="submission" date="2014-11" db="EMBL/GenBank/DDBJ databases">
        <title>Genetic blueprint of the zoonotic pathogen Toxocara canis.</title>
        <authorList>
            <person name="Zhu X.-Q."/>
            <person name="Korhonen P.K."/>
            <person name="Cai H."/>
            <person name="Young N.D."/>
            <person name="Nejsum P."/>
            <person name="von Samson-Himmelstjerna G."/>
            <person name="Boag P.R."/>
            <person name="Tan P."/>
            <person name="Li Q."/>
            <person name="Min J."/>
            <person name="Yang Y."/>
            <person name="Wang X."/>
            <person name="Fang X."/>
            <person name="Hall R.S."/>
            <person name="Hofmann A."/>
            <person name="Sternberg P.W."/>
            <person name="Jex A.R."/>
            <person name="Gasser R.B."/>
        </authorList>
    </citation>
    <scope>NUCLEOTIDE SEQUENCE [LARGE SCALE GENOMIC DNA]</scope>
    <source>
        <strain evidence="6">PN_DK_2014</strain>
    </source>
</reference>
<keyword evidence="7" id="KW-1185">Reference proteome</keyword>
<evidence type="ECO:0000256" key="2">
    <source>
        <dbReference type="ARBA" id="ARBA00022692"/>
    </source>
</evidence>
<dbReference type="EMBL" id="JPKZ01001757">
    <property type="protein sequence ID" value="KHN80222.1"/>
    <property type="molecule type" value="Genomic_DNA"/>
</dbReference>
<keyword evidence="4 5" id="KW-0472">Membrane</keyword>
<dbReference type="GO" id="GO:0050909">
    <property type="term" value="P:sensory perception of taste"/>
    <property type="evidence" value="ECO:0007669"/>
    <property type="project" value="InterPro"/>
</dbReference>
<evidence type="ECO:0000313" key="6">
    <source>
        <dbReference type="EMBL" id="KHN80222.1"/>
    </source>
</evidence>
<evidence type="ECO:0000313" key="7">
    <source>
        <dbReference type="Proteomes" id="UP000031036"/>
    </source>
</evidence>
<accession>A0A0B2VFR1</accession>
<dbReference type="Pfam" id="PF08395">
    <property type="entry name" value="7tm_7"/>
    <property type="match status" value="1"/>
</dbReference>
<dbReference type="PANTHER" id="PTHR34492">
    <property type="entry name" value="GUSTATORY RECEPTOR FAMILY"/>
    <property type="match status" value="1"/>
</dbReference>
<feature type="transmembrane region" description="Helical" evidence="5">
    <location>
        <begin position="154"/>
        <end position="176"/>
    </location>
</feature>
<comment type="subcellular location">
    <subcellularLocation>
        <location evidence="1">Membrane</location>
        <topology evidence="1">Multi-pass membrane protein</topology>
    </subcellularLocation>
</comment>
<keyword evidence="2 5" id="KW-0812">Transmembrane</keyword>
<dbReference type="OrthoDB" id="5784962at2759"/>
<evidence type="ECO:0000256" key="1">
    <source>
        <dbReference type="ARBA" id="ARBA00004141"/>
    </source>
</evidence>
<evidence type="ECO:0000256" key="3">
    <source>
        <dbReference type="ARBA" id="ARBA00022989"/>
    </source>
</evidence>
<evidence type="ECO:0000256" key="4">
    <source>
        <dbReference type="ARBA" id="ARBA00023136"/>
    </source>
</evidence>
<dbReference type="Proteomes" id="UP000031036">
    <property type="component" value="Unassembled WGS sequence"/>
</dbReference>